<feature type="compositionally biased region" description="Low complexity" evidence="1">
    <location>
        <begin position="1"/>
        <end position="16"/>
    </location>
</feature>
<reference evidence="2" key="2">
    <citation type="submission" date="2020-09" db="EMBL/GenBank/DDBJ databases">
        <authorList>
            <person name="Sun Q."/>
            <person name="Ohkuma M."/>
        </authorList>
    </citation>
    <scope>NUCLEOTIDE SEQUENCE</scope>
    <source>
        <strain evidence="2">JCM 4988</strain>
    </source>
</reference>
<dbReference type="EMBL" id="BMWG01000003">
    <property type="protein sequence ID" value="GGZ23703.1"/>
    <property type="molecule type" value="Genomic_DNA"/>
</dbReference>
<dbReference type="AlphaFoldDB" id="A0A918PUJ6"/>
<evidence type="ECO:0000256" key="1">
    <source>
        <dbReference type="SAM" id="MobiDB-lite"/>
    </source>
</evidence>
<organism evidence="2 3">
    <name type="scientific">Streptomyces inusitatus</name>
    <dbReference type="NCBI Taxonomy" id="68221"/>
    <lineage>
        <taxon>Bacteria</taxon>
        <taxon>Bacillati</taxon>
        <taxon>Actinomycetota</taxon>
        <taxon>Actinomycetes</taxon>
        <taxon>Kitasatosporales</taxon>
        <taxon>Streptomycetaceae</taxon>
        <taxon>Streptomyces</taxon>
    </lineage>
</organism>
<keyword evidence="3" id="KW-1185">Reference proteome</keyword>
<feature type="region of interest" description="Disordered" evidence="1">
    <location>
        <begin position="1"/>
        <end position="41"/>
    </location>
</feature>
<comment type="caution">
    <text evidence="2">The sequence shown here is derived from an EMBL/GenBank/DDBJ whole genome shotgun (WGS) entry which is preliminary data.</text>
</comment>
<sequence length="65" mass="6828">MSDTPPAAQMNAPAPAYEHRADAAPFTSAPESQQTLSPADRRAAVHAIAAAFDVPVDLLQKDPTE</sequence>
<evidence type="ECO:0000313" key="3">
    <source>
        <dbReference type="Proteomes" id="UP000630936"/>
    </source>
</evidence>
<gene>
    <name evidence="2" type="ORF">GCM10010387_16140</name>
</gene>
<reference evidence="2" key="1">
    <citation type="journal article" date="2014" name="Int. J. Syst. Evol. Microbiol.">
        <title>Complete genome sequence of Corynebacterium casei LMG S-19264T (=DSM 44701T), isolated from a smear-ripened cheese.</title>
        <authorList>
            <consortium name="US DOE Joint Genome Institute (JGI-PGF)"/>
            <person name="Walter F."/>
            <person name="Albersmeier A."/>
            <person name="Kalinowski J."/>
            <person name="Ruckert C."/>
        </authorList>
    </citation>
    <scope>NUCLEOTIDE SEQUENCE</scope>
    <source>
        <strain evidence="2">JCM 4988</strain>
    </source>
</reference>
<accession>A0A918PUJ6</accession>
<evidence type="ECO:0000313" key="2">
    <source>
        <dbReference type="EMBL" id="GGZ23703.1"/>
    </source>
</evidence>
<name>A0A918PUJ6_9ACTN</name>
<proteinExistence type="predicted"/>
<dbReference type="RefSeq" id="WP_190122232.1">
    <property type="nucleotide sequence ID" value="NZ_BMWG01000003.1"/>
</dbReference>
<protein>
    <submittedName>
        <fullName evidence="2">Uncharacterized protein</fullName>
    </submittedName>
</protein>
<dbReference type="Proteomes" id="UP000630936">
    <property type="component" value="Unassembled WGS sequence"/>
</dbReference>